<organism evidence="2 3">
    <name type="scientific">Penicillium antarcticum</name>
    <dbReference type="NCBI Taxonomy" id="416450"/>
    <lineage>
        <taxon>Eukaryota</taxon>
        <taxon>Fungi</taxon>
        <taxon>Dikarya</taxon>
        <taxon>Ascomycota</taxon>
        <taxon>Pezizomycotina</taxon>
        <taxon>Eurotiomycetes</taxon>
        <taxon>Eurotiomycetidae</taxon>
        <taxon>Eurotiales</taxon>
        <taxon>Aspergillaceae</taxon>
        <taxon>Penicillium</taxon>
    </lineage>
</organism>
<name>A0A1V6PWT2_9EURO</name>
<reference evidence="3" key="1">
    <citation type="journal article" date="2017" name="Nat. Microbiol.">
        <title>Global analysis of biosynthetic gene clusters reveals vast potential of secondary metabolite production in Penicillium species.</title>
        <authorList>
            <person name="Nielsen J.C."/>
            <person name="Grijseels S."/>
            <person name="Prigent S."/>
            <person name="Ji B."/>
            <person name="Dainat J."/>
            <person name="Nielsen K.F."/>
            <person name="Frisvad J.C."/>
            <person name="Workman M."/>
            <person name="Nielsen J."/>
        </authorList>
    </citation>
    <scope>NUCLEOTIDE SEQUENCE [LARGE SCALE GENOMIC DNA]</scope>
    <source>
        <strain evidence="3">IBT 31811</strain>
    </source>
</reference>
<protein>
    <submittedName>
        <fullName evidence="2">Uncharacterized protein</fullName>
    </submittedName>
</protein>
<evidence type="ECO:0000256" key="1">
    <source>
        <dbReference type="SAM" id="MobiDB-lite"/>
    </source>
</evidence>
<evidence type="ECO:0000313" key="3">
    <source>
        <dbReference type="Proteomes" id="UP000191672"/>
    </source>
</evidence>
<proteinExistence type="predicted"/>
<comment type="caution">
    <text evidence="2">The sequence shown here is derived from an EMBL/GenBank/DDBJ whole genome shotgun (WGS) entry which is preliminary data.</text>
</comment>
<accession>A0A1V6PWT2</accession>
<gene>
    <name evidence="2" type="ORF">PENANT_c027G02938</name>
</gene>
<dbReference type="EMBL" id="MDYN01000027">
    <property type="protein sequence ID" value="OQD81479.1"/>
    <property type="molecule type" value="Genomic_DNA"/>
</dbReference>
<evidence type="ECO:0000313" key="2">
    <source>
        <dbReference type="EMBL" id="OQD81479.1"/>
    </source>
</evidence>
<sequence>MDVAGVADVAIARSASADVYEESGGTASAQRVTRSKNERDQSWVSG</sequence>
<feature type="region of interest" description="Disordered" evidence="1">
    <location>
        <begin position="17"/>
        <end position="46"/>
    </location>
</feature>
<feature type="compositionally biased region" description="Basic and acidic residues" evidence="1">
    <location>
        <begin position="35"/>
        <end position="46"/>
    </location>
</feature>
<dbReference type="Proteomes" id="UP000191672">
    <property type="component" value="Unassembled WGS sequence"/>
</dbReference>
<keyword evidence="3" id="KW-1185">Reference proteome</keyword>
<dbReference type="AlphaFoldDB" id="A0A1V6PWT2"/>